<proteinExistence type="predicted"/>
<dbReference type="Gene3D" id="1.10.287.1120">
    <property type="entry name" value="Bipartite methylase S protein"/>
    <property type="match status" value="1"/>
</dbReference>
<evidence type="ECO:0000256" key="1">
    <source>
        <dbReference type="ARBA" id="ARBA00022747"/>
    </source>
</evidence>
<keyword evidence="4" id="KW-1185">Reference proteome</keyword>
<gene>
    <name evidence="3" type="ORF">V2E24_00615</name>
</gene>
<reference evidence="3" key="1">
    <citation type="submission" date="2024-01" db="EMBL/GenBank/DDBJ databases">
        <title>Genome sequence of Mycoplasma ciconiae type strain DSM 25251.</title>
        <authorList>
            <person name="Spergser J."/>
        </authorList>
    </citation>
    <scope>NUCLEOTIDE SEQUENCE [LARGE SCALE GENOMIC DNA]</scope>
    <source>
        <strain evidence="3">DSM 25251</strain>
    </source>
</reference>
<accession>A0ABU7MKM7</accession>
<evidence type="ECO:0000313" key="3">
    <source>
        <dbReference type="EMBL" id="MEE3928079.1"/>
    </source>
</evidence>
<evidence type="ECO:0000313" key="4">
    <source>
        <dbReference type="Proteomes" id="UP001344817"/>
    </source>
</evidence>
<evidence type="ECO:0000256" key="2">
    <source>
        <dbReference type="ARBA" id="ARBA00023125"/>
    </source>
</evidence>
<protein>
    <recommendedName>
        <fullName evidence="5">Type I restriction modification DNA specificity domain-containing protein</fullName>
    </recommendedName>
</protein>
<dbReference type="Proteomes" id="UP001344817">
    <property type="component" value="Unassembled WGS sequence"/>
</dbReference>
<name>A0ABU7MKM7_9BACT</name>
<feature type="non-terminal residue" evidence="3">
    <location>
        <position position="203"/>
    </location>
</feature>
<keyword evidence="1" id="KW-0680">Restriction system</keyword>
<evidence type="ECO:0008006" key="5">
    <source>
        <dbReference type="Google" id="ProtNLM"/>
    </source>
</evidence>
<dbReference type="SUPFAM" id="SSF116734">
    <property type="entry name" value="DNA methylase specificity domain"/>
    <property type="match status" value="1"/>
</dbReference>
<keyword evidence="2" id="KW-0238">DNA-binding</keyword>
<organism evidence="3 4">
    <name type="scientific">Mycoplasmopsis ciconiae</name>
    <dbReference type="NCBI Taxonomy" id="561067"/>
    <lineage>
        <taxon>Bacteria</taxon>
        <taxon>Bacillati</taxon>
        <taxon>Mycoplasmatota</taxon>
        <taxon>Mycoplasmoidales</taxon>
        <taxon>Metamycoplasmataceae</taxon>
        <taxon>Mycoplasmopsis</taxon>
    </lineage>
</organism>
<sequence>MKKVKKAPEIRFKGYENDWEQCTFEKLLNYERPDKYIIKGKILEKGLIPVLTANKGFILGYTNEDNYHDESECIIFDDFTLDNKLIDFKFMIKSSAIKLLTSASVYSIKFLYLLLNSVEFEYAGHARHYISVVQTTNTFVPSFNESHKIASILTNINSLITLDQRKLKSLTQIKTSLLDKMFVSEAESKPKIRFNNFTHAWEQ</sequence>
<comment type="caution">
    <text evidence="3">The sequence shown here is derived from an EMBL/GenBank/DDBJ whole genome shotgun (WGS) entry which is preliminary data.</text>
</comment>
<dbReference type="Gene3D" id="3.90.220.20">
    <property type="entry name" value="DNA methylase specificity domains"/>
    <property type="match status" value="1"/>
</dbReference>
<dbReference type="EMBL" id="JAZDWZ010000002">
    <property type="protein sequence ID" value="MEE3928079.1"/>
    <property type="molecule type" value="Genomic_DNA"/>
</dbReference>
<dbReference type="InterPro" id="IPR044946">
    <property type="entry name" value="Restrct_endonuc_typeI_TRD_sf"/>
</dbReference>